<evidence type="ECO:0000256" key="1">
    <source>
        <dbReference type="ARBA" id="ARBA00022853"/>
    </source>
</evidence>
<dbReference type="GO" id="GO:0016586">
    <property type="term" value="C:RSC-type complex"/>
    <property type="evidence" value="ECO:0007669"/>
    <property type="project" value="TreeGrafter"/>
</dbReference>
<dbReference type="PANTHER" id="PTHR22970:SF14">
    <property type="entry name" value="AT-RICH INTERACTIVE DOMAIN-CONTAINING PROTEIN 2"/>
    <property type="match status" value="1"/>
</dbReference>
<keyword evidence="3" id="KW-0805">Transcription regulation</keyword>
<evidence type="ECO:0000256" key="4">
    <source>
        <dbReference type="ARBA" id="ARBA00023163"/>
    </source>
</evidence>
<dbReference type="GO" id="GO:0006355">
    <property type="term" value="P:regulation of DNA-templated transcription"/>
    <property type="evidence" value="ECO:0007669"/>
    <property type="project" value="InterPro"/>
</dbReference>
<evidence type="ECO:0000259" key="7">
    <source>
        <dbReference type="PROSITE" id="PS51526"/>
    </source>
</evidence>
<keyword evidence="2" id="KW-0521">NADP</keyword>
<feature type="region of interest" description="Disordered" evidence="6">
    <location>
        <begin position="68"/>
        <end position="182"/>
    </location>
</feature>
<keyword evidence="5" id="KW-0539">Nucleus</keyword>
<evidence type="ECO:0000256" key="2">
    <source>
        <dbReference type="ARBA" id="ARBA00022857"/>
    </source>
</evidence>
<dbReference type="CDD" id="cd05233">
    <property type="entry name" value="SDR_c"/>
    <property type="match status" value="1"/>
</dbReference>
<dbReference type="Proteomes" id="UP000310066">
    <property type="component" value="Unassembled WGS sequence"/>
</dbReference>
<proteinExistence type="predicted"/>
<dbReference type="AlphaFoldDB" id="A0A4U0VIL7"/>
<dbReference type="PANTHER" id="PTHR22970">
    <property type="entry name" value="AT-RICH INTERACTIVE DOMAIN-CONTAINING PROTEIN 2"/>
    <property type="match status" value="1"/>
</dbReference>
<comment type="caution">
    <text evidence="8">The sequence shown here is derived from an EMBL/GenBank/DDBJ whole genome shotgun (WGS) entry which is preliminary data.</text>
</comment>
<dbReference type="Pfam" id="PF13561">
    <property type="entry name" value="adh_short_C2"/>
    <property type="match status" value="1"/>
</dbReference>
<dbReference type="EMBL" id="NAJP01000002">
    <property type="protein sequence ID" value="TKA49014.1"/>
    <property type="molecule type" value="Genomic_DNA"/>
</dbReference>
<dbReference type="PRINTS" id="PR00081">
    <property type="entry name" value="GDHRDH"/>
</dbReference>
<evidence type="ECO:0000313" key="8">
    <source>
        <dbReference type="EMBL" id="TKA49014.1"/>
    </source>
</evidence>
<evidence type="ECO:0000256" key="5">
    <source>
        <dbReference type="ARBA" id="ARBA00023242"/>
    </source>
</evidence>
<sequence length="1234" mass="133955">MWRRLAEEFVGKNVYTAAQAFQIKNVYYKNLCAYEITHHWEKEAPPKEILEEVTAKGGNVMGRTLENYARPPAKEETNLSGGDGGGNGEGSDASPEQKTPKAEKVEDAEDPGSASGRTARGLRHAPSQRVLFQPDLTAQGRQTRGVLNTTNPPTLGASTNGIPSAGMPNGPSTAASSTLASYEPSQSYPLSLRPVITPANNPDHYRQQLKRKAESAMGPLEKKYKNIMLPGTGFVGPNIYVRAQLALQSGIEEEEMYALHHLVKISHERGDKYRFDQFPGLAETLVRKCLSVCGLFYDVEWDVSYDEDTMDADDETLDGLRGSSDIVRRLKSMIPRVTDDGMQDAAFQSQLGRIMEAGLVLRNMCLQGENAKYLVNIPTTRDYLAVVLNLPQHPEIVELQHYALDTAEQLLVWCDLGPRDALYQALIAQLYEQDRGAIVIALRTIARIAMNLTGPKRLDEVPAEVLRKVQRWLLVEDEELKGACLDFLFQYTSSADNVGILVHTPDVSALAQHLSGLLLFAAKEERRQTHSDKDAEEDDDITSTKVHPIPRLSRSIVELLLQLEEPERSSEWLRMCFVSSPTSDMTQIALWHAYQATFGPYNTMTRNHLVAGEFIKNVSTTFAGATAQVAGGNKYVIRGIRPRGKAVEMGALPGGAKLAGSALGRCGWIVQSIGRDPETGEPAMRESECGEWFRRGAGTLLNHVLGEHLQVPKKKENPAEIAGVGFGDAVDSMEVDATMAYERPASAMAIVNGHISAADTPAPPPATSTPSLAASFDFPAADHNTYRCRWAGSCTRSSLDFDFASNNGHAKISRTALFARHIQTHLPENLATDDEAVRARHNLTPDAAGRVVKAEKVMWQGLVDEKGDAMGVALSAALVLRNLAKFMPAKPPARRLSAMVDGGLVGKERSLNGHTGDVEAAAGVVARDADGGLMAEIFDEVVVERLVWAMTHCKPLHSYVGSIAGDQAKHSLVLITGASSGLGKATAIRFANSGARVVCSDLKSVGVEDEINKQHGKDRATFIKCNVGEESDIEALIKQAASWGGRVDILCNYAGIAAETAHGIAHGAAPRCHDFPTSGFDQTMTINCRGVWLCCKYALKQMLAQEPREANARGERTRGWIINAASMLGLIGLANTPAYTTSKHAVVGMTKQMAIDYAEDRIHINALAPGFVKSPMIQTYLDDPGTETALAARHPWNALGRPEDVADAALFLASDEAAWISGHSLVIDGAYTCQ</sequence>
<dbReference type="STRING" id="329885.A0A4U0VIL7"/>
<feature type="compositionally biased region" description="Polar residues" evidence="6">
    <location>
        <begin position="170"/>
        <end position="182"/>
    </location>
</feature>
<reference evidence="8 9" key="1">
    <citation type="submission" date="2017-03" db="EMBL/GenBank/DDBJ databases">
        <title>Genomes of endolithic fungi from Antarctica.</title>
        <authorList>
            <person name="Coleine C."/>
            <person name="Masonjones S."/>
            <person name="Stajich J.E."/>
        </authorList>
    </citation>
    <scope>NUCLEOTIDE SEQUENCE [LARGE SCALE GENOMIC DNA]</scope>
    <source>
        <strain evidence="8 9">CCFEE 5311</strain>
    </source>
</reference>
<dbReference type="PROSITE" id="PS00061">
    <property type="entry name" value="ADH_SHORT"/>
    <property type="match status" value="1"/>
</dbReference>
<accession>A0A4U0VIL7</accession>
<dbReference type="GO" id="GO:0003677">
    <property type="term" value="F:DNA binding"/>
    <property type="evidence" value="ECO:0007669"/>
    <property type="project" value="InterPro"/>
</dbReference>
<dbReference type="FunFam" id="3.40.50.720:FF:000084">
    <property type="entry name" value="Short-chain dehydrogenase reductase"/>
    <property type="match status" value="1"/>
</dbReference>
<dbReference type="InterPro" id="IPR020904">
    <property type="entry name" value="Sc_DH/Rdtase_CS"/>
</dbReference>
<evidence type="ECO:0000256" key="3">
    <source>
        <dbReference type="ARBA" id="ARBA00023015"/>
    </source>
</evidence>
<dbReference type="GO" id="GO:0006325">
    <property type="term" value="P:chromatin organization"/>
    <property type="evidence" value="ECO:0007669"/>
    <property type="project" value="UniProtKB-KW"/>
</dbReference>
<name>A0A4U0VIL7_9PEZI</name>
<dbReference type="OrthoDB" id="338531at2759"/>
<dbReference type="Gene3D" id="3.40.50.720">
    <property type="entry name" value="NAD(P)-binding Rossmann-like Domain"/>
    <property type="match status" value="1"/>
</dbReference>
<organism evidence="8 9">
    <name type="scientific">Friedmanniomyces endolithicus</name>
    <dbReference type="NCBI Taxonomy" id="329885"/>
    <lineage>
        <taxon>Eukaryota</taxon>
        <taxon>Fungi</taxon>
        <taxon>Dikarya</taxon>
        <taxon>Ascomycota</taxon>
        <taxon>Pezizomycotina</taxon>
        <taxon>Dothideomycetes</taxon>
        <taxon>Dothideomycetidae</taxon>
        <taxon>Mycosphaerellales</taxon>
        <taxon>Teratosphaeriaceae</taxon>
        <taxon>Friedmanniomyces</taxon>
    </lineage>
</organism>
<protein>
    <recommendedName>
        <fullName evidence="7">RFX-type winged-helix domain-containing protein</fullName>
    </recommendedName>
</protein>
<dbReference type="InterPro" id="IPR052406">
    <property type="entry name" value="Chromatin_Remodeling_Comp"/>
</dbReference>
<dbReference type="PROSITE" id="PS51526">
    <property type="entry name" value="RFX_DBD"/>
    <property type="match status" value="1"/>
</dbReference>
<gene>
    <name evidence="8" type="ORF">B0A54_01090</name>
</gene>
<dbReference type="InterPro" id="IPR003150">
    <property type="entry name" value="DNA-bd_RFX"/>
</dbReference>
<dbReference type="SUPFAM" id="SSF51735">
    <property type="entry name" value="NAD(P)-binding Rossmann-fold domains"/>
    <property type="match status" value="1"/>
</dbReference>
<dbReference type="PRINTS" id="PR00080">
    <property type="entry name" value="SDRFAMILY"/>
</dbReference>
<dbReference type="InterPro" id="IPR036291">
    <property type="entry name" value="NAD(P)-bd_dom_sf"/>
</dbReference>
<feature type="domain" description="RFX-type winged-helix" evidence="7">
    <location>
        <begin position="569"/>
        <end position="644"/>
    </location>
</feature>
<evidence type="ECO:0000313" key="9">
    <source>
        <dbReference type="Proteomes" id="UP000310066"/>
    </source>
</evidence>
<dbReference type="InterPro" id="IPR002347">
    <property type="entry name" value="SDR_fam"/>
</dbReference>
<evidence type="ECO:0000256" key="6">
    <source>
        <dbReference type="SAM" id="MobiDB-lite"/>
    </source>
</evidence>
<keyword evidence="1" id="KW-0156">Chromatin regulator</keyword>
<feature type="compositionally biased region" description="Polar residues" evidence="6">
    <location>
        <begin position="139"/>
        <end position="162"/>
    </location>
</feature>
<keyword evidence="4" id="KW-0804">Transcription</keyword>